<gene>
    <name evidence="2" type="ORF">FB45DRAFT_1064757</name>
</gene>
<reference evidence="2" key="1">
    <citation type="submission" date="2023-03" db="EMBL/GenBank/DDBJ databases">
        <title>Massive genome expansion in bonnet fungi (Mycena s.s.) driven by repeated elements and novel gene families across ecological guilds.</title>
        <authorList>
            <consortium name="Lawrence Berkeley National Laboratory"/>
            <person name="Harder C.B."/>
            <person name="Miyauchi S."/>
            <person name="Viragh M."/>
            <person name="Kuo A."/>
            <person name="Thoen E."/>
            <person name="Andreopoulos B."/>
            <person name="Lu D."/>
            <person name="Skrede I."/>
            <person name="Drula E."/>
            <person name="Henrissat B."/>
            <person name="Morin E."/>
            <person name="Kohler A."/>
            <person name="Barry K."/>
            <person name="LaButti K."/>
            <person name="Morin E."/>
            <person name="Salamov A."/>
            <person name="Lipzen A."/>
            <person name="Mereny Z."/>
            <person name="Hegedus B."/>
            <person name="Baldrian P."/>
            <person name="Stursova M."/>
            <person name="Weitz H."/>
            <person name="Taylor A."/>
            <person name="Grigoriev I.V."/>
            <person name="Nagy L.G."/>
            <person name="Martin F."/>
            <person name="Kauserud H."/>
        </authorList>
    </citation>
    <scope>NUCLEOTIDE SEQUENCE</scope>
    <source>
        <strain evidence="2">9284</strain>
    </source>
</reference>
<feature type="region of interest" description="Disordered" evidence="1">
    <location>
        <begin position="95"/>
        <end position="126"/>
    </location>
</feature>
<dbReference type="AlphaFoldDB" id="A0AAD7B9V9"/>
<accession>A0AAD7B9V9</accession>
<feature type="non-terminal residue" evidence="2">
    <location>
        <position position="229"/>
    </location>
</feature>
<feature type="compositionally biased region" description="Low complexity" evidence="1">
    <location>
        <begin position="95"/>
        <end position="118"/>
    </location>
</feature>
<dbReference type="Proteomes" id="UP001221142">
    <property type="component" value="Unassembled WGS sequence"/>
</dbReference>
<keyword evidence="3" id="KW-1185">Reference proteome</keyword>
<protein>
    <submittedName>
        <fullName evidence="2">Uncharacterized protein</fullName>
    </submittedName>
</protein>
<organism evidence="2 3">
    <name type="scientific">Roridomyces roridus</name>
    <dbReference type="NCBI Taxonomy" id="1738132"/>
    <lineage>
        <taxon>Eukaryota</taxon>
        <taxon>Fungi</taxon>
        <taxon>Dikarya</taxon>
        <taxon>Basidiomycota</taxon>
        <taxon>Agaricomycotina</taxon>
        <taxon>Agaricomycetes</taxon>
        <taxon>Agaricomycetidae</taxon>
        <taxon>Agaricales</taxon>
        <taxon>Marasmiineae</taxon>
        <taxon>Mycenaceae</taxon>
        <taxon>Roridomyces</taxon>
    </lineage>
</organism>
<comment type="caution">
    <text evidence="2">The sequence shown here is derived from an EMBL/GenBank/DDBJ whole genome shotgun (WGS) entry which is preliminary data.</text>
</comment>
<sequence length="229" mass="24462">MSSPRYATFCNQPLSTAFDGHSDITMLSISWVLTSGIPTIGATTSGFLTLPLVDGTNSSMLINASVHSGDLEYDLILGRDWLTFCRQTQPQTTFTLTTGPIQPGKLSSNSSSLLKPSNVEQPPTMDSAFENLASSSIQSPPAAQRMDTDEESQQIADGLDVIECAVCNGRPACTCASSSDFAVPAETAEPAEPVDLSVVATRIIRDIFLGCHVTRARVSIFRANFDAIH</sequence>
<evidence type="ECO:0000313" key="2">
    <source>
        <dbReference type="EMBL" id="KAJ7614523.1"/>
    </source>
</evidence>
<proteinExistence type="predicted"/>
<dbReference type="EMBL" id="JARKIF010000026">
    <property type="protein sequence ID" value="KAJ7614523.1"/>
    <property type="molecule type" value="Genomic_DNA"/>
</dbReference>
<name>A0AAD7B9V9_9AGAR</name>
<evidence type="ECO:0000256" key="1">
    <source>
        <dbReference type="SAM" id="MobiDB-lite"/>
    </source>
</evidence>
<evidence type="ECO:0000313" key="3">
    <source>
        <dbReference type="Proteomes" id="UP001221142"/>
    </source>
</evidence>